<sequence length="143" mass="16382">MLQKKKIDVDVIKDVLEAMLAARPDSTFIKSLSHQYEERGGLSKKQLEGLYQKALKVESIPDGKLATLEAVIMKKPTRYKSAPPPPKPLYSKDEHVGQMIEGILAKYPQHKRVLFFQVKYNNNETLTPPEITELEKFNRMLSK</sequence>
<evidence type="ECO:0000313" key="2">
    <source>
        <dbReference type="Proteomes" id="UP000263900"/>
    </source>
</evidence>
<dbReference type="OrthoDB" id="672320at2"/>
<dbReference type="EMBL" id="CP032157">
    <property type="protein sequence ID" value="AXY76726.1"/>
    <property type="molecule type" value="Genomic_DNA"/>
</dbReference>
<evidence type="ECO:0000313" key="1">
    <source>
        <dbReference type="EMBL" id="AXY76726.1"/>
    </source>
</evidence>
<keyword evidence="2" id="KW-1185">Reference proteome</keyword>
<dbReference type="AlphaFoldDB" id="A0A3B7MUP4"/>
<dbReference type="RefSeq" id="WP_119052603.1">
    <property type="nucleotide sequence ID" value="NZ_CP032157.1"/>
</dbReference>
<gene>
    <name evidence="1" type="ORF">D3H65_23220</name>
</gene>
<dbReference type="KEGG" id="pseg:D3H65_23220"/>
<proteinExistence type="predicted"/>
<dbReference type="Proteomes" id="UP000263900">
    <property type="component" value="Chromosome"/>
</dbReference>
<reference evidence="1 2" key="1">
    <citation type="submission" date="2018-09" db="EMBL/GenBank/DDBJ databases">
        <title>Genome sequencing of strain 6GH32-13.</title>
        <authorList>
            <person name="Weon H.-Y."/>
            <person name="Heo J."/>
            <person name="Kwon S.-W."/>
        </authorList>
    </citation>
    <scope>NUCLEOTIDE SEQUENCE [LARGE SCALE GENOMIC DNA]</scope>
    <source>
        <strain evidence="1 2">5GH32-13</strain>
    </source>
</reference>
<protein>
    <submittedName>
        <fullName evidence="1">Uncharacterized protein</fullName>
    </submittedName>
</protein>
<organism evidence="1 2">
    <name type="scientific">Paraflavitalea soli</name>
    <dbReference type="NCBI Taxonomy" id="2315862"/>
    <lineage>
        <taxon>Bacteria</taxon>
        <taxon>Pseudomonadati</taxon>
        <taxon>Bacteroidota</taxon>
        <taxon>Chitinophagia</taxon>
        <taxon>Chitinophagales</taxon>
        <taxon>Chitinophagaceae</taxon>
        <taxon>Paraflavitalea</taxon>
    </lineage>
</organism>
<name>A0A3B7MUP4_9BACT</name>
<accession>A0A3B7MUP4</accession>